<evidence type="ECO:0000256" key="2">
    <source>
        <dbReference type="SAM" id="Phobius"/>
    </source>
</evidence>
<keyword evidence="2" id="KW-0472">Membrane</keyword>
<dbReference type="OrthoDB" id="45365at2759"/>
<keyword evidence="3" id="KW-0732">Signal</keyword>
<feature type="region of interest" description="Disordered" evidence="1">
    <location>
        <begin position="455"/>
        <end position="476"/>
    </location>
</feature>
<keyword evidence="2" id="KW-1133">Transmembrane helix</keyword>
<feature type="signal peptide" evidence="3">
    <location>
        <begin position="1"/>
        <end position="20"/>
    </location>
</feature>
<dbReference type="Gene3D" id="2.120.10.80">
    <property type="entry name" value="Kelch-type beta propeller"/>
    <property type="match status" value="1"/>
</dbReference>
<dbReference type="VEuPathDB" id="FungiDB:FUN_008365"/>
<dbReference type="SMART" id="SM00612">
    <property type="entry name" value="Kelch"/>
    <property type="match status" value="2"/>
</dbReference>
<organism evidence="4 5">
    <name type="scientific">Rhizophagus irregularis</name>
    <dbReference type="NCBI Taxonomy" id="588596"/>
    <lineage>
        <taxon>Eukaryota</taxon>
        <taxon>Fungi</taxon>
        <taxon>Fungi incertae sedis</taxon>
        <taxon>Mucoromycota</taxon>
        <taxon>Glomeromycotina</taxon>
        <taxon>Glomeromycetes</taxon>
        <taxon>Glomerales</taxon>
        <taxon>Glomeraceae</taxon>
        <taxon>Rhizophagus</taxon>
    </lineage>
</organism>
<dbReference type="Pfam" id="PF24681">
    <property type="entry name" value="Kelch_KLHDC2_KLHL20_DRC7"/>
    <property type="match status" value="1"/>
</dbReference>
<dbReference type="VEuPathDB" id="FungiDB:RhiirFUN_008729"/>
<gene>
    <name evidence="4" type="ORF">RhiirA4_447883</name>
</gene>
<evidence type="ECO:0000313" key="4">
    <source>
        <dbReference type="EMBL" id="PKY54100.1"/>
    </source>
</evidence>
<comment type="caution">
    <text evidence="4">The sequence shown here is derived from an EMBL/GenBank/DDBJ whole genome shotgun (WGS) entry which is preliminary data.</text>
</comment>
<name>A0A2I1H5E7_9GLOM</name>
<keyword evidence="2" id="KW-0812">Transmembrane</keyword>
<feature type="compositionally biased region" description="Low complexity" evidence="1">
    <location>
        <begin position="455"/>
        <end position="465"/>
    </location>
</feature>
<dbReference type="VEuPathDB" id="FungiDB:RhiirA1_534760"/>
<sequence>MSLNHYLIFIITLCILNVYGQFVPETRTGHSAVFSESEKKVYYIGGYNSNKSEPTEPNPISDFFYLSIGNDDFFEFTDLTSQAKLPLTVFHVSELGGANQDSIFILEGAHWNAEETNYVYRFDTKINQLSIPVVKGKAPSMRKGISSVSSEGKIYLFGGQIGSGNDVTFFNNFDIFDTINLNWQVGSLVNSPVGRSFYTATLVNGVIYYIGGRTQVNVYSPLTEIYQYDIVANTWSLKKATAVDADSMPGSRTAHSAVLINGKIVIYGGFFSSADTPYNIPAKKTIAMLDVNTLVWSIPNFDIRKENLIPNLAFHTGTAMGTLMLIAFGNFTDIPNSIDQTNKVIYSFLFGNPSQITSNVISSFVKVNSSNNPKPQLPTSTSNKINPQQPSSLSKVVIVGVSIVSVSVALAIFAAISVAYKRKKKNQVQSGDVLNNPNNENNEKYHYEYQQQYTSQFASQQSQQHYTRDPPTIESP</sequence>
<keyword evidence="5" id="KW-1185">Reference proteome</keyword>
<evidence type="ECO:0000256" key="1">
    <source>
        <dbReference type="SAM" id="MobiDB-lite"/>
    </source>
</evidence>
<protein>
    <submittedName>
        <fullName evidence="4">Galactose oxidase</fullName>
    </submittedName>
</protein>
<dbReference type="InterPro" id="IPR052637">
    <property type="entry name" value="KLHDC3-like"/>
</dbReference>
<dbReference type="InterPro" id="IPR006652">
    <property type="entry name" value="Kelch_1"/>
</dbReference>
<accession>A0A2I1H5E7</accession>
<dbReference type="PANTHER" id="PTHR46461">
    <property type="entry name" value="KELCH DOMAIN-CONTAINING PROTEIN 3"/>
    <property type="match status" value="1"/>
</dbReference>
<evidence type="ECO:0000256" key="3">
    <source>
        <dbReference type="SAM" id="SignalP"/>
    </source>
</evidence>
<dbReference type="EMBL" id="LLXI01001532">
    <property type="protein sequence ID" value="PKY54100.1"/>
    <property type="molecule type" value="Genomic_DNA"/>
</dbReference>
<proteinExistence type="predicted"/>
<dbReference type="Proteomes" id="UP000234323">
    <property type="component" value="Unassembled WGS sequence"/>
</dbReference>
<dbReference type="GO" id="GO:0003682">
    <property type="term" value="F:chromatin binding"/>
    <property type="evidence" value="ECO:0007669"/>
    <property type="project" value="InterPro"/>
</dbReference>
<dbReference type="AlphaFoldDB" id="A0A2I1H5E7"/>
<feature type="chain" id="PRO_5014190494" evidence="3">
    <location>
        <begin position="21"/>
        <end position="476"/>
    </location>
</feature>
<dbReference type="SUPFAM" id="SSF117281">
    <property type="entry name" value="Kelch motif"/>
    <property type="match status" value="2"/>
</dbReference>
<dbReference type="PANTHER" id="PTHR46461:SF1">
    <property type="entry name" value="KELCH DOMAIN-CONTAINING PROTEIN 3"/>
    <property type="match status" value="1"/>
</dbReference>
<dbReference type="InterPro" id="IPR015915">
    <property type="entry name" value="Kelch-typ_b-propeller"/>
</dbReference>
<dbReference type="GO" id="GO:0005737">
    <property type="term" value="C:cytoplasm"/>
    <property type="evidence" value="ECO:0007669"/>
    <property type="project" value="TreeGrafter"/>
</dbReference>
<evidence type="ECO:0000313" key="5">
    <source>
        <dbReference type="Proteomes" id="UP000234323"/>
    </source>
</evidence>
<feature type="transmembrane region" description="Helical" evidence="2">
    <location>
        <begin position="396"/>
        <end position="420"/>
    </location>
</feature>
<reference evidence="4 5" key="1">
    <citation type="submission" date="2015-10" db="EMBL/GenBank/DDBJ databases">
        <title>Genome analyses suggest a sexual origin of heterokaryosis in a supposedly ancient asexual fungus.</title>
        <authorList>
            <person name="Ropars J."/>
            <person name="Sedzielewska K."/>
            <person name="Noel J."/>
            <person name="Charron P."/>
            <person name="Farinelli L."/>
            <person name="Marton T."/>
            <person name="Kruger M."/>
            <person name="Pelin A."/>
            <person name="Brachmann A."/>
            <person name="Corradi N."/>
        </authorList>
    </citation>
    <scope>NUCLEOTIDE SEQUENCE [LARGE SCALE GENOMIC DNA]</scope>
    <source>
        <strain evidence="4 5">A4</strain>
    </source>
</reference>